<proteinExistence type="predicted"/>
<dbReference type="AlphaFoldDB" id="A0A9N7U8U3"/>
<protein>
    <submittedName>
        <fullName evidence="2">Uncharacterized protein</fullName>
    </submittedName>
</protein>
<dbReference type="EMBL" id="CADEAL010000957">
    <property type="protein sequence ID" value="CAB1427284.1"/>
    <property type="molecule type" value="Genomic_DNA"/>
</dbReference>
<organism evidence="2 3">
    <name type="scientific">Pleuronectes platessa</name>
    <name type="common">European plaice</name>
    <dbReference type="NCBI Taxonomy" id="8262"/>
    <lineage>
        <taxon>Eukaryota</taxon>
        <taxon>Metazoa</taxon>
        <taxon>Chordata</taxon>
        <taxon>Craniata</taxon>
        <taxon>Vertebrata</taxon>
        <taxon>Euteleostomi</taxon>
        <taxon>Actinopterygii</taxon>
        <taxon>Neopterygii</taxon>
        <taxon>Teleostei</taxon>
        <taxon>Neoteleostei</taxon>
        <taxon>Acanthomorphata</taxon>
        <taxon>Carangaria</taxon>
        <taxon>Pleuronectiformes</taxon>
        <taxon>Pleuronectoidei</taxon>
        <taxon>Pleuronectidae</taxon>
        <taxon>Pleuronectes</taxon>
    </lineage>
</organism>
<comment type="caution">
    <text evidence="2">The sequence shown here is derived from an EMBL/GenBank/DDBJ whole genome shotgun (WGS) entry which is preliminary data.</text>
</comment>
<evidence type="ECO:0000313" key="2">
    <source>
        <dbReference type="EMBL" id="CAB1427284.1"/>
    </source>
</evidence>
<name>A0A9N7U8U3_PLEPL</name>
<evidence type="ECO:0000313" key="3">
    <source>
        <dbReference type="Proteomes" id="UP001153269"/>
    </source>
</evidence>
<dbReference type="Proteomes" id="UP001153269">
    <property type="component" value="Unassembled WGS sequence"/>
</dbReference>
<evidence type="ECO:0000256" key="1">
    <source>
        <dbReference type="SAM" id="MobiDB-lite"/>
    </source>
</evidence>
<accession>A0A9N7U8U3</accession>
<feature type="compositionally biased region" description="Basic and acidic residues" evidence="1">
    <location>
        <begin position="1"/>
        <end position="10"/>
    </location>
</feature>
<keyword evidence="3" id="KW-1185">Reference proteome</keyword>
<feature type="region of interest" description="Disordered" evidence="1">
    <location>
        <begin position="1"/>
        <end position="21"/>
    </location>
</feature>
<gene>
    <name evidence="2" type="ORF">PLEPLA_LOCUS15222</name>
</gene>
<sequence length="233" mass="25214">MVEPSEDKNKHREKRQMTESSLPGVAAAAGLCFIPVAHAEQRDDSWTGSYNSYSSLMPQPCNTWEITNNPRKQPVLPSTCCIYSHNGSFGGKHRSRREMYRLTHLARAVATHRTSVRTAQSVPGRDSVSRSATSADMASFQLVKYLQHGAVPQRSHDNTPMCCVTADAAFTCSPSSARGLLPVPDYQLKSKGDKGFAFDLPAVPQNAAKPPALSDAIEAHCQQSAWGQGGVAA</sequence>
<reference evidence="2" key="1">
    <citation type="submission" date="2020-03" db="EMBL/GenBank/DDBJ databases">
        <authorList>
            <person name="Weist P."/>
        </authorList>
    </citation>
    <scope>NUCLEOTIDE SEQUENCE</scope>
</reference>